<name>A0A1G8FBE9_9FLAO</name>
<protein>
    <recommendedName>
        <fullName evidence="3">Prevent-host-death protein</fullName>
    </recommendedName>
</protein>
<dbReference type="EMBL" id="FNDW01000002">
    <property type="protein sequence ID" value="SDH79425.1"/>
    <property type="molecule type" value="Genomic_DNA"/>
</dbReference>
<gene>
    <name evidence="1" type="ORF">SAMN05421846_10276</name>
</gene>
<keyword evidence="2" id="KW-1185">Reference proteome</keyword>
<evidence type="ECO:0000313" key="1">
    <source>
        <dbReference type="EMBL" id="SDH79425.1"/>
    </source>
</evidence>
<organism evidence="1 2">
    <name type="scientific">Chryseobacterium taeanense</name>
    <dbReference type="NCBI Taxonomy" id="311334"/>
    <lineage>
        <taxon>Bacteria</taxon>
        <taxon>Pseudomonadati</taxon>
        <taxon>Bacteroidota</taxon>
        <taxon>Flavobacteriia</taxon>
        <taxon>Flavobacteriales</taxon>
        <taxon>Weeksellaceae</taxon>
        <taxon>Chryseobacterium group</taxon>
        <taxon>Chryseobacterium</taxon>
    </lineage>
</organism>
<dbReference type="Proteomes" id="UP000198869">
    <property type="component" value="Unassembled WGS sequence"/>
</dbReference>
<dbReference type="STRING" id="311334.SAMN05421846_10276"/>
<dbReference type="RefSeq" id="WP_089854849.1">
    <property type="nucleotide sequence ID" value="NZ_FNDW01000002.1"/>
</dbReference>
<evidence type="ECO:0008006" key="3">
    <source>
        <dbReference type="Google" id="ProtNLM"/>
    </source>
</evidence>
<dbReference type="OrthoDB" id="1266472at2"/>
<evidence type="ECO:0000313" key="2">
    <source>
        <dbReference type="Proteomes" id="UP000198869"/>
    </source>
</evidence>
<proteinExistence type="predicted"/>
<reference evidence="2" key="1">
    <citation type="submission" date="2016-10" db="EMBL/GenBank/DDBJ databases">
        <authorList>
            <person name="Varghese N."/>
            <person name="Submissions S."/>
        </authorList>
    </citation>
    <scope>NUCLEOTIDE SEQUENCE [LARGE SCALE GENOMIC DNA]</scope>
    <source>
        <strain evidence="2">DSM 17071</strain>
    </source>
</reference>
<dbReference type="AlphaFoldDB" id="A0A1G8FBE9"/>
<accession>A0A1G8FBE9</accession>
<sequence length="119" mass="14271">MNYTLDLNTEKSGSNLIFNTITFDSFKVNIIERYTGKMNFNPKLCEVIFKVRTLDNELIQRRDGNLRVKIKDEKFETYQELSKVLSSYNYKNKLLNRKEADQNYVHFMLSMLIQHYELN</sequence>